<proteinExistence type="inferred from homology"/>
<organism evidence="6 7">
    <name type="scientific">Candidatus Dormiibacter inghamiae</name>
    <dbReference type="NCBI Taxonomy" id="3127013"/>
    <lineage>
        <taxon>Bacteria</taxon>
        <taxon>Bacillati</taxon>
        <taxon>Candidatus Dormiibacterota</taxon>
        <taxon>Candidatus Dormibacteria</taxon>
        <taxon>Candidatus Dormibacterales</taxon>
        <taxon>Candidatus Dormibacteraceae</taxon>
        <taxon>Candidatus Dormiibacter</taxon>
    </lineage>
</organism>
<dbReference type="PANTHER" id="PTHR42711">
    <property type="entry name" value="ABC TRANSPORTER ATP-BINDING PROTEIN"/>
    <property type="match status" value="1"/>
</dbReference>
<keyword evidence="2" id="KW-0813">Transport</keyword>
<gene>
    <name evidence="6" type="ORF">JF888_14605</name>
</gene>
<evidence type="ECO:0000256" key="2">
    <source>
        <dbReference type="ARBA" id="ARBA00022448"/>
    </source>
</evidence>
<evidence type="ECO:0000256" key="4">
    <source>
        <dbReference type="ARBA" id="ARBA00022840"/>
    </source>
</evidence>
<comment type="similarity">
    <text evidence="1">Belongs to the ABC transporter superfamily.</text>
</comment>
<dbReference type="EMBL" id="JAEKNQ010000057">
    <property type="protein sequence ID" value="MBJ7604396.1"/>
    <property type="molecule type" value="Genomic_DNA"/>
</dbReference>
<dbReference type="InterPro" id="IPR003439">
    <property type="entry name" value="ABC_transporter-like_ATP-bd"/>
</dbReference>
<comment type="caution">
    <text evidence="6">The sequence shown here is derived from an EMBL/GenBank/DDBJ whole genome shotgun (WGS) entry which is preliminary data.</text>
</comment>
<dbReference type="InterPro" id="IPR027417">
    <property type="entry name" value="P-loop_NTPase"/>
</dbReference>
<dbReference type="InterPro" id="IPR050763">
    <property type="entry name" value="ABC_transporter_ATP-binding"/>
</dbReference>
<dbReference type="AlphaFoldDB" id="A0A934KIU9"/>
<evidence type="ECO:0000256" key="3">
    <source>
        <dbReference type="ARBA" id="ARBA00022741"/>
    </source>
</evidence>
<dbReference type="PROSITE" id="PS00211">
    <property type="entry name" value="ABC_TRANSPORTER_1"/>
    <property type="match status" value="1"/>
</dbReference>
<dbReference type="PANTHER" id="PTHR42711:SF5">
    <property type="entry name" value="ABC TRANSPORTER ATP-BINDING PROTEIN NATA"/>
    <property type="match status" value="1"/>
</dbReference>
<protein>
    <submittedName>
        <fullName evidence="6">ATP-binding cassette domain-containing protein</fullName>
    </submittedName>
</protein>
<name>A0A934KIU9_9BACT</name>
<dbReference type="GO" id="GO:0016887">
    <property type="term" value="F:ATP hydrolysis activity"/>
    <property type="evidence" value="ECO:0007669"/>
    <property type="project" value="InterPro"/>
</dbReference>
<dbReference type="SMART" id="SM00382">
    <property type="entry name" value="AAA"/>
    <property type="match status" value="1"/>
</dbReference>
<dbReference type="SUPFAM" id="SSF52540">
    <property type="entry name" value="P-loop containing nucleoside triphosphate hydrolases"/>
    <property type="match status" value="1"/>
</dbReference>
<dbReference type="InterPro" id="IPR017871">
    <property type="entry name" value="ABC_transporter-like_CS"/>
</dbReference>
<feature type="domain" description="ABC transporter" evidence="5">
    <location>
        <begin position="16"/>
        <end position="257"/>
    </location>
</feature>
<dbReference type="InterPro" id="IPR003593">
    <property type="entry name" value="AAA+_ATPase"/>
</dbReference>
<dbReference type="GO" id="GO:0005524">
    <property type="term" value="F:ATP binding"/>
    <property type="evidence" value="ECO:0007669"/>
    <property type="project" value="UniProtKB-KW"/>
</dbReference>
<dbReference type="PROSITE" id="PS50893">
    <property type="entry name" value="ABC_TRANSPORTER_2"/>
    <property type="match status" value="1"/>
</dbReference>
<evidence type="ECO:0000259" key="5">
    <source>
        <dbReference type="PROSITE" id="PS50893"/>
    </source>
</evidence>
<dbReference type="Gene3D" id="3.40.50.300">
    <property type="entry name" value="P-loop containing nucleotide triphosphate hydrolases"/>
    <property type="match status" value="1"/>
</dbReference>
<dbReference type="Proteomes" id="UP000620075">
    <property type="component" value="Unassembled WGS sequence"/>
</dbReference>
<reference evidence="6 7" key="1">
    <citation type="submission" date="2020-10" db="EMBL/GenBank/DDBJ databases">
        <title>Ca. Dormibacterota MAGs.</title>
        <authorList>
            <person name="Montgomery K."/>
        </authorList>
    </citation>
    <scope>NUCLEOTIDE SEQUENCE [LARGE SCALE GENOMIC DNA]</scope>
    <source>
        <strain evidence="6">SC8811_S16_3</strain>
    </source>
</reference>
<keyword evidence="3" id="KW-0547">Nucleotide-binding</keyword>
<sequence>MGFVSLTRAEQGAAVIEVKDLVKRYRKAPTNAVDGISFQVNQGELFCLLGPNGAGKTTTISILTTTLSATSGSVRICGLDLAQEAAAVRRQVGIIFQQPSLDLNLSAEENVRLHAMLYGIYPWRPLFRLMPAEYRQRVLELSDVVGLGADLGRPVKSFSGGMRRKLEIVRTLIHRPRVLFLDEPTTGLAPESRRNLWAYLHQVQRDTGTTVLLTTHYLEETEGSDRICILDRGRIVALGTPEEVTERLVRPSLILDAVDRAGLGSELRGLQLRVEGTGPFRIELDAGAAQRIIGGLRTELTQLRTQGGSVEEAYLALVGREEEAI</sequence>
<evidence type="ECO:0000313" key="7">
    <source>
        <dbReference type="Proteomes" id="UP000620075"/>
    </source>
</evidence>
<dbReference type="Pfam" id="PF00005">
    <property type="entry name" value="ABC_tran"/>
    <property type="match status" value="1"/>
</dbReference>
<evidence type="ECO:0000256" key="1">
    <source>
        <dbReference type="ARBA" id="ARBA00005417"/>
    </source>
</evidence>
<keyword evidence="4 6" id="KW-0067">ATP-binding</keyword>
<accession>A0A934KIU9</accession>
<evidence type="ECO:0000313" key="6">
    <source>
        <dbReference type="EMBL" id="MBJ7604396.1"/>
    </source>
</evidence>